<reference evidence="2 3" key="1">
    <citation type="submission" date="2019-10" db="EMBL/GenBank/DDBJ databases">
        <title>Dictyobacter vulcani sp. nov., within the class Ktedonobacteria, isolated from soil of volcanic Mt. Zao.</title>
        <authorList>
            <person name="Zheng Y."/>
            <person name="Wang C.M."/>
            <person name="Sakai Y."/>
            <person name="Abe K."/>
            <person name="Yokota A."/>
            <person name="Yabe S."/>
        </authorList>
    </citation>
    <scope>NUCLEOTIDE SEQUENCE [LARGE SCALE GENOMIC DNA]</scope>
    <source>
        <strain evidence="2 3">W12</strain>
    </source>
</reference>
<dbReference type="Proteomes" id="UP000326912">
    <property type="component" value="Unassembled WGS sequence"/>
</dbReference>
<keyword evidence="3" id="KW-1185">Reference proteome</keyword>
<keyword evidence="1" id="KW-1133">Transmembrane helix</keyword>
<name>A0A5J4KSA8_9CHLR</name>
<evidence type="ECO:0000313" key="2">
    <source>
        <dbReference type="EMBL" id="GER90785.1"/>
    </source>
</evidence>
<feature type="transmembrane region" description="Helical" evidence="1">
    <location>
        <begin position="12"/>
        <end position="30"/>
    </location>
</feature>
<protein>
    <submittedName>
        <fullName evidence="2">Uncharacterized protein</fullName>
    </submittedName>
</protein>
<organism evidence="2 3">
    <name type="scientific">Dictyobacter vulcani</name>
    <dbReference type="NCBI Taxonomy" id="2607529"/>
    <lineage>
        <taxon>Bacteria</taxon>
        <taxon>Bacillati</taxon>
        <taxon>Chloroflexota</taxon>
        <taxon>Ktedonobacteria</taxon>
        <taxon>Ktedonobacterales</taxon>
        <taxon>Dictyobacteraceae</taxon>
        <taxon>Dictyobacter</taxon>
    </lineage>
</organism>
<sequence length="79" mass="8176">MVQHTPKPRGEWVPIVISMISPICVLSGVASHLSGQGSEGLFRVGGLSNAGSLGLPFVVGSAKIMSFCLKVPKTGSIRV</sequence>
<proteinExistence type="predicted"/>
<evidence type="ECO:0000256" key="1">
    <source>
        <dbReference type="SAM" id="Phobius"/>
    </source>
</evidence>
<dbReference type="EMBL" id="BKZW01000002">
    <property type="protein sequence ID" value="GER90785.1"/>
    <property type="molecule type" value="Genomic_DNA"/>
</dbReference>
<feature type="transmembrane region" description="Helical" evidence="1">
    <location>
        <begin position="50"/>
        <end position="69"/>
    </location>
</feature>
<keyword evidence="1" id="KW-0472">Membrane</keyword>
<comment type="caution">
    <text evidence="2">The sequence shown here is derived from an EMBL/GenBank/DDBJ whole genome shotgun (WGS) entry which is preliminary data.</text>
</comment>
<keyword evidence="1" id="KW-0812">Transmembrane</keyword>
<evidence type="ECO:0000313" key="3">
    <source>
        <dbReference type="Proteomes" id="UP000326912"/>
    </source>
</evidence>
<accession>A0A5J4KSA8</accession>
<gene>
    <name evidence="2" type="ORF">KDW_49470</name>
</gene>
<dbReference type="AlphaFoldDB" id="A0A5J4KSA8"/>